<comment type="similarity">
    <text evidence="1">Belongs to the ATP-dependent AMP-binding enzyme family.</text>
</comment>
<dbReference type="PANTHER" id="PTHR43201">
    <property type="entry name" value="ACYL-COA SYNTHETASE"/>
    <property type="match status" value="1"/>
</dbReference>
<reference evidence="8 9" key="1">
    <citation type="submission" date="2020-08" db="EMBL/GenBank/DDBJ databases">
        <title>Genomic Encyclopedia of Type Strains, Phase IV (KMG-IV): sequencing the most valuable type-strain genomes for metagenomic binning, comparative biology and taxonomic classification.</title>
        <authorList>
            <person name="Goeker M."/>
        </authorList>
    </citation>
    <scope>NUCLEOTIDE SEQUENCE [LARGE SCALE GENOMIC DNA]</scope>
    <source>
        <strain evidence="8 9">DSM 27568</strain>
    </source>
</reference>
<evidence type="ECO:0000259" key="7">
    <source>
        <dbReference type="Pfam" id="PF13193"/>
    </source>
</evidence>
<dbReference type="InterPro" id="IPR042099">
    <property type="entry name" value="ANL_N_sf"/>
</dbReference>
<evidence type="ECO:0000256" key="1">
    <source>
        <dbReference type="ARBA" id="ARBA00006432"/>
    </source>
</evidence>
<name>A0A7W6FYP0_9SPHN</name>
<feature type="domain" description="AMP-dependent synthetase/ligase" evidence="6">
    <location>
        <begin position="22"/>
        <end position="397"/>
    </location>
</feature>
<dbReference type="RefSeq" id="WP_183617036.1">
    <property type="nucleotide sequence ID" value="NZ_JACIDY010000004.1"/>
</dbReference>
<dbReference type="EMBL" id="JACIDY010000004">
    <property type="protein sequence ID" value="MBB3940426.1"/>
    <property type="molecule type" value="Genomic_DNA"/>
</dbReference>
<dbReference type="Gene3D" id="3.40.50.12780">
    <property type="entry name" value="N-terminal domain of ligase-like"/>
    <property type="match status" value="1"/>
</dbReference>
<dbReference type="FunFam" id="3.30.300.30:FF:000008">
    <property type="entry name" value="2,3-dihydroxybenzoate-AMP ligase"/>
    <property type="match status" value="1"/>
</dbReference>
<evidence type="ECO:0000256" key="4">
    <source>
        <dbReference type="ARBA" id="ARBA00066616"/>
    </source>
</evidence>
<dbReference type="EC" id="6.2.1.44" evidence="4"/>
<dbReference type="SUPFAM" id="SSF56801">
    <property type="entry name" value="Acetyl-CoA synthetase-like"/>
    <property type="match status" value="1"/>
</dbReference>
<dbReference type="GO" id="GO:0031956">
    <property type="term" value="F:medium-chain fatty acid-CoA ligase activity"/>
    <property type="evidence" value="ECO:0007669"/>
    <property type="project" value="TreeGrafter"/>
</dbReference>
<keyword evidence="2 8" id="KW-0436">Ligase</keyword>
<keyword evidence="9" id="KW-1185">Reference proteome</keyword>
<dbReference type="InterPro" id="IPR025110">
    <property type="entry name" value="AMP-bd_C"/>
</dbReference>
<dbReference type="PROSITE" id="PS00455">
    <property type="entry name" value="AMP_BINDING"/>
    <property type="match status" value="1"/>
</dbReference>
<gene>
    <name evidence="8" type="ORF">GGR39_002083</name>
</gene>
<sequence length="539" mass="58540">MTDEYAGFKIGLDHTLPKVIAHVARAYGDKPFCVDESGRVTSFAAFERRVAGLGARLLDLGVRMGDRVAILAPNSSEWVVAASAIESIGAMMVPINTRFKGPEIQYALARAGVVVLFTVGEFLGTDYAGMTIEAGGGPGTDGRPIRDLPGLTTLIRLDEPGFAPDQVDDQARARFEIAAAAVTPDTTADLMFTSGTTGRPKGAMHGHGQALWMTSLFSTSNDLGPDDRTAIVNPFFHSFGYRSGWVSALMGGMTMWPVSTFDPGALLELIEREKITQLSGAPTVFYSLMQHPDFARRDISSLRSGHTGGAKTPPEIIRAGYDKLGFDIFLTSYGQTESTAMISTNHPGDPIDAILYTVGRPIPHTEVKIVSPEGEEMPQGEQGELLVRGPNVMQGYFDDPEQTAKTVVDGWLYTGDVARIDEDGRLRILDRLKDVVIVGGFNAYPVEIEIMLGSHPNIVEAAIVGLPDERMGEVTAAFVIPRSGATIEQADLTAWCRERMANYKVPRHLFVVDDMPRTPLGKVRKFELREQALAQISNH</sequence>
<feature type="domain" description="AMP-binding enzyme C-terminal" evidence="7">
    <location>
        <begin position="447"/>
        <end position="522"/>
    </location>
</feature>
<dbReference type="Gene3D" id="3.30.300.30">
    <property type="match status" value="1"/>
</dbReference>
<dbReference type="AlphaFoldDB" id="A0A7W6FYP0"/>
<comment type="catalytic activity">
    <reaction evidence="3">
        <text>3-(methylsulfanyl)propanoate + ATP + CoA = 3-(methylsulfanyl)propanoyl-CoA + AMP + diphosphate</text>
        <dbReference type="Rhea" id="RHEA:43052"/>
        <dbReference type="ChEBI" id="CHEBI:30616"/>
        <dbReference type="ChEBI" id="CHEBI:33019"/>
        <dbReference type="ChEBI" id="CHEBI:49016"/>
        <dbReference type="ChEBI" id="CHEBI:57287"/>
        <dbReference type="ChEBI" id="CHEBI:82815"/>
        <dbReference type="ChEBI" id="CHEBI:456215"/>
        <dbReference type="EC" id="6.2.1.44"/>
    </reaction>
    <physiologicalReaction direction="left-to-right" evidence="3">
        <dbReference type="Rhea" id="RHEA:43053"/>
    </physiologicalReaction>
</comment>
<dbReference type="Proteomes" id="UP000561459">
    <property type="component" value="Unassembled WGS sequence"/>
</dbReference>
<evidence type="ECO:0000256" key="3">
    <source>
        <dbReference type="ARBA" id="ARBA00051915"/>
    </source>
</evidence>
<evidence type="ECO:0000259" key="6">
    <source>
        <dbReference type="Pfam" id="PF00501"/>
    </source>
</evidence>
<dbReference type="Pfam" id="PF13193">
    <property type="entry name" value="AMP-binding_C"/>
    <property type="match status" value="1"/>
</dbReference>
<dbReference type="InterPro" id="IPR020845">
    <property type="entry name" value="AMP-binding_CS"/>
</dbReference>
<protein>
    <recommendedName>
        <fullName evidence="5">3-methylmercaptopropionyl-CoA ligase</fullName>
        <ecNumber evidence="4">6.2.1.44</ecNumber>
    </recommendedName>
</protein>
<dbReference type="GO" id="GO:0006631">
    <property type="term" value="P:fatty acid metabolic process"/>
    <property type="evidence" value="ECO:0007669"/>
    <property type="project" value="TreeGrafter"/>
</dbReference>
<comment type="caution">
    <text evidence="8">The sequence shown here is derived from an EMBL/GenBank/DDBJ whole genome shotgun (WGS) entry which is preliminary data.</text>
</comment>
<evidence type="ECO:0000313" key="8">
    <source>
        <dbReference type="EMBL" id="MBB3940426.1"/>
    </source>
</evidence>
<dbReference type="Pfam" id="PF00501">
    <property type="entry name" value="AMP-binding"/>
    <property type="match status" value="1"/>
</dbReference>
<dbReference type="InterPro" id="IPR045851">
    <property type="entry name" value="AMP-bd_C_sf"/>
</dbReference>
<evidence type="ECO:0000256" key="5">
    <source>
        <dbReference type="ARBA" id="ARBA00067668"/>
    </source>
</evidence>
<accession>A0A7W6FYP0</accession>
<organism evidence="8 9">
    <name type="scientific">Novosphingobium fluoreni</name>
    <dbReference type="NCBI Taxonomy" id="1391222"/>
    <lineage>
        <taxon>Bacteria</taxon>
        <taxon>Pseudomonadati</taxon>
        <taxon>Pseudomonadota</taxon>
        <taxon>Alphaproteobacteria</taxon>
        <taxon>Sphingomonadales</taxon>
        <taxon>Sphingomonadaceae</taxon>
        <taxon>Novosphingobium</taxon>
    </lineage>
</organism>
<evidence type="ECO:0000256" key="2">
    <source>
        <dbReference type="ARBA" id="ARBA00022598"/>
    </source>
</evidence>
<evidence type="ECO:0000313" key="9">
    <source>
        <dbReference type="Proteomes" id="UP000561459"/>
    </source>
</evidence>
<dbReference type="InterPro" id="IPR000873">
    <property type="entry name" value="AMP-dep_synth/lig_dom"/>
</dbReference>
<proteinExistence type="inferred from homology"/>
<dbReference type="PANTHER" id="PTHR43201:SF5">
    <property type="entry name" value="MEDIUM-CHAIN ACYL-COA LIGASE ACSF2, MITOCHONDRIAL"/>
    <property type="match status" value="1"/>
</dbReference>